<gene>
    <name evidence="2" type="ORF">LSP00402_LOCUS16605</name>
</gene>
<feature type="domain" description="SET" evidence="1">
    <location>
        <begin position="41"/>
        <end position="155"/>
    </location>
</feature>
<dbReference type="InterPro" id="IPR001214">
    <property type="entry name" value="SET_dom"/>
</dbReference>
<dbReference type="EMBL" id="HBHP01026815">
    <property type="protein sequence ID" value="CAD9772615.1"/>
    <property type="molecule type" value="Transcribed_RNA"/>
</dbReference>
<sequence>MSMPEKNQKKKCPDFITDGPGSLAARAWEPFFQKLPAKTYENNQIFCSKTVTKKSTIVPEGLGNFAGVDLKKGECFEWGIACIVEDYDVNKTDHLYTWSSTDRKTGAALSGCALYFNTLGNKSNCRCVPYHKENRYEMYALKDIPAGTELTMRYDSMDWREAMKPLKEIIRGNTGPAESKTNSN</sequence>
<dbReference type="PROSITE" id="PS50280">
    <property type="entry name" value="SET"/>
    <property type="match status" value="1"/>
</dbReference>
<proteinExistence type="predicted"/>
<dbReference type="AlphaFoldDB" id="A0A7S2TYP2"/>
<dbReference type="InterPro" id="IPR046341">
    <property type="entry name" value="SET_dom_sf"/>
</dbReference>
<name>A0A7S2TYP2_9EUKA</name>
<accession>A0A7S2TYP2</accession>
<evidence type="ECO:0000313" key="2">
    <source>
        <dbReference type="EMBL" id="CAD9772615.1"/>
    </source>
</evidence>
<dbReference type="Gene3D" id="2.170.270.10">
    <property type="entry name" value="SET domain"/>
    <property type="match status" value="1"/>
</dbReference>
<dbReference type="SUPFAM" id="SSF82199">
    <property type="entry name" value="SET domain"/>
    <property type="match status" value="1"/>
</dbReference>
<protein>
    <recommendedName>
        <fullName evidence="1">SET domain-containing protein</fullName>
    </recommendedName>
</protein>
<evidence type="ECO:0000259" key="1">
    <source>
        <dbReference type="PROSITE" id="PS50280"/>
    </source>
</evidence>
<dbReference type="CDD" id="cd08161">
    <property type="entry name" value="SET"/>
    <property type="match status" value="1"/>
</dbReference>
<dbReference type="Pfam" id="PF00856">
    <property type="entry name" value="SET"/>
    <property type="match status" value="1"/>
</dbReference>
<reference evidence="2" key="1">
    <citation type="submission" date="2021-01" db="EMBL/GenBank/DDBJ databases">
        <authorList>
            <person name="Corre E."/>
            <person name="Pelletier E."/>
            <person name="Niang G."/>
            <person name="Scheremetjew M."/>
            <person name="Finn R."/>
            <person name="Kale V."/>
            <person name="Holt S."/>
            <person name="Cochrane G."/>
            <person name="Meng A."/>
            <person name="Brown T."/>
            <person name="Cohen L."/>
        </authorList>
    </citation>
    <scope>NUCLEOTIDE SEQUENCE</scope>
    <source>
        <strain evidence="2">CCMP622</strain>
    </source>
</reference>
<organism evidence="2">
    <name type="scientific">Lotharella oceanica</name>
    <dbReference type="NCBI Taxonomy" id="641309"/>
    <lineage>
        <taxon>Eukaryota</taxon>
        <taxon>Sar</taxon>
        <taxon>Rhizaria</taxon>
        <taxon>Cercozoa</taxon>
        <taxon>Chlorarachniophyceae</taxon>
        <taxon>Lotharella</taxon>
    </lineage>
</organism>